<feature type="compositionally biased region" description="Polar residues" evidence="1">
    <location>
        <begin position="22"/>
        <end position="33"/>
    </location>
</feature>
<proteinExistence type="predicted"/>
<gene>
    <name evidence="2" type="ORF">G3480_11245</name>
</gene>
<evidence type="ECO:0000313" key="2">
    <source>
        <dbReference type="EMBL" id="NEX20880.1"/>
    </source>
</evidence>
<name>A0A6P1DTV2_9GAMM</name>
<keyword evidence="3" id="KW-1185">Reference proteome</keyword>
<dbReference type="AlphaFoldDB" id="A0A6P1DTV2"/>
<comment type="caution">
    <text evidence="2">The sequence shown here is derived from an EMBL/GenBank/DDBJ whole genome shotgun (WGS) entry which is preliminary data.</text>
</comment>
<reference evidence="2 3" key="2">
    <citation type="submission" date="2020-02" db="EMBL/GenBank/DDBJ databases">
        <title>Genome sequences of Thiorhodococcus mannitoliphagus and Thiorhodococcus minor, purple sulfur photosynthetic bacteria in the gammaproteobacterial family, Chromatiaceae.</title>
        <authorList>
            <person name="Aviles F.A."/>
            <person name="Meyer T.E."/>
            <person name="Kyndt J.A."/>
        </authorList>
    </citation>
    <scope>NUCLEOTIDE SEQUENCE [LARGE SCALE GENOMIC DNA]</scope>
    <source>
        <strain evidence="2 3">DSM 18266</strain>
    </source>
</reference>
<sequence length="46" mass="5383">MTRRRLHERYIATMLGPDSTPGRLSTSDLTGTHSTRRWRQRDPMLA</sequence>
<dbReference type="RefSeq" id="WP_164653989.1">
    <property type="nucleotide sequence ID" value="NZ_JAAIJR010000039.1"/>
</dbReference>
<evidence type="ECO:0000256" key="1">
    <source>
        <dbReference type="SAM" id="MobiDB-lite"/>
    </source>
</evidence>
<organism evidence="2 3">
    <name type="scientific">Thiorhodococcus mannitoliphagus</name>
    <dbReference type="NCBI Taxonomy" id="329406"/>
    <lineage>
        <taxon>Bacteria</taxon>
        <taxon>Pseudomonadati</taxon>
        <taxon>Pseudomonadota</taxon>
        <taxon>Gammaproteobacteria</taxon>
        <taxon>Chromatiales</taxon>
        <taxon>Chromatiaceae</taxon>
        <taxon>Thiorhodococcus</taxon>
    </lineage>
</organism>
<feature type="region of interest" description="Disordered" evidence="1">
    <location>
        <begin position="1"/>
        <end position="46"/>
    </location>
</feature>
<reference evidence="3" key="1">
    <citation type="journal article" date="2020" name="Microbiol. Resour. Announc.">
        <title>Draft Genome Sequences of Thiorhodococcus mannitoliphagus and Thiorhodococcus minor, Purple Sulfur Photosynthetic Bacteria in the Gammaproteobacterial Family Chromatiaceae.</title>
        <authorList>
            <person name="Aviles F.A."/>
            <person name="Meyer T.E."/>
            <person name="Kyndt J.A."/>
        </authorList>
    </citation>
    <scope>NUCLEOTIDE SEQUENCE [LARGE SCALE GENOMIC DNA]</scope>
    <source>
        <strain evidence="3">DSM 18266</strain>
    </source>
</reference>
<dbReference type="Proteomes" id="UP000471640">
    <property type="component" value="Unassembled WGS sequence"/>
</dbReference>
<protein>
    <submittedName>
        <fullName evidence="2">Uncharacterized protein</fullName>
    </submittedName>
</protein>
<accession>A0A6P1DTV2</accession>
<dbReference type="EMBL" id="JAAIJR010000039">
    <property type="protein sequence ID" value="NEX20880.1"/>
    <property type="molecule type" value="Genomic_DNA"/>
</dbReference>
<evidence type="ECO:0000313" key="3">
    <source>
        <dbReference type="Proteomes" id="UP000471640"/>
    </source>
</evidence>